<feature type="transmembrane region" description="Helical" evidence="1">
    <location>
        <begin position="33"/>
        <end position="63"/>
    </location>
</feature>
<evidence type="ECO:0000313" key="2">
    <source>
        <dbReference type="EMBL" id="SHJ56004.1"/>
    </source>
</evidence>
<dbReference type="EMBL" id="FQYX01000025">
    <property type="protein sequence ID" value="SHJ56004.1"/>
    <property type="molecule type" value="Genomic_DNA"/>
</dbReference>
<evidence type="ECO:0000313" key="3">
    <source>
        <dbReference type="Proteomes" id="UP000184231"/>
    </source>
</evidence>
<keyword evidence="1" id="KW-0812">Transmembrane</keyword>
<feature type="transmembrane region" description="Helical" evidence="1">
    <location>
        <begin position="9"/>
        <end position="27"/>
    </location>
</feature>
<protein>
    <submittedName>
        <fullName evidence="2">Uncharacterized protein</fullName>
    </submittedName>
</protein>
<evidence type="ECO:0000256" key="1">
    <source>
        <dbReference type="SAM" id="Phobius"/>
    </source>
</evidence>
<accession>A0A1M6KAS6</accession>
<proteinExistence type="predicted"/>
<name>A0A1M6KAS6_9FLAO</name>
<keyword evidence="1" id="KW-1133">Transmembrane helix</keyword>
<organism evidence="2 3">
    <name type="scientific">Arenibacter nanhaiticus</name>
    <dbReference type="NCBI Taxonomy" id="558155"/>
    <lineage>
        <taxon>Bacteria</taxon>
        <taxon>Pseudomonadati</taxon>
        <taxon>Bacteroidota</taxon>
        <taxon>Flavobacteriia</taxon>
        <taxon>Flavobacteriales</taxon>
        <taxon>Flavobacteriaceae</taxon>
        <taxon>Arenibacter</taxon>
    </lineage>
</organism>
<dbReference type="AlphaFoldDB" id="A0A1M6KAS6"/>
<dbReference type="OrthoDB" id="10020172at2"/>
<sequence>MYTDANGEFFWFAVIAGAVIGAVAQAVKPGANFGTIVGGGLIGAVAGMVGAGVGSVVAGGGFFSSGMSASMGFWGGAASGSAGGFAGGFVGSTGTSWMNGANFGQGLGSGLKGGVIGGVSGGLINGISSEIRYQNRIGTFRKGLSQIGLEEMEAVPMTDEYLQKAQNAWFENVPDNLLGQSVENVPQKYIDNMNTAGAGAATVPTSSGGILTGNASIYYNPNGQAFSSAKQLFFAMSHEMVHVSQMGIFTGVSIPNYNSLMKSGLGEILEFHAYSYEASLGSTNYGGFNASSAGQLMKVFPDFFKSLNYNNFSWTQNVSFKIP</sequence>
<reference evidence="2 3" key="1">
    <citation type="submission" date="2016-11" db="EMBL/GenBank/DDBJ databases">
        <authorList>
            <person name="Jaros S."/>
            <person name="Januszkiewicz K."/>
            <person name="Wedrychowicz H."/>
        </authorList>
    </citation>
    <scope>NUCLEOTIDE SEQUENCE [LARGE SCALE GENOMIC DNA]</scope>
    <source>
        <strain evidence="2 3">CGMCC 1.8863</strain>
    </source>
</reference>
<keyword evidence="1" id="KW-0472">Membrane</keyword>
<dbReference type="Proteomes" id="UP000184231">
    <property type="component" value="Unassembled WGS sequence"/>
</dbReference>
<gene>
    <name evidence="2" type="ORF">SAMN04487911_1259</name>
</gene>
<keyword evidence="3" id="KW-1185">Reference proteome</keyword>
<dbReference type="RefSeq" id="WP_072765335.1">
    <property type="nucleotide sequence ID" value="NZ_FQYX01000025.1"/>
</dbReference>